<feature type="domain" description="Amidohydrolase-related" evidence="2">
    <location>
        <begin position="66"/>
        <end position="309"/>
    </location>
</feature>
<evidence type="ECO:0000313" key="3">
    <source>
        <dbReference type="EMBL" id="SBS76014.1"/>
    </source>
</evidence>
<sequence length="319" mass="35580">MKTIGLEEHFVTTDLLKQLPQQAAMPRELQRRLIDLDDHRRTAMDATGLDVQVLSLSTPGVQDLPPAAASLLQGITNDLIANVVREDPDRFQGFAALATPAPTRAARELERAITELGLNGAMVFPRTGDHSLDESRFWPIFEAASALNAPLYLHPQEPVPSVRAAYYSGFVDTVDDAFARFGVGWHFDTGVQVLRLILAGVFDRFPNLQVILGHWGEMVLFYLDRIDNLSAVARLSRPISDYFRTNVYVTPGGVFSQRYLRWATDVIGAERIMFATDYPYQFAADSGARRFLAEADLSDDDRARIASGNWDRLCAGIHR</sequence>
<dbReference type="PANTHER" id="PTHR21240:SF30">
    <property type="entry name" value="AMIDOHYDROLASE-RELATED DOMAIN-CONTAINING PROTEIN-RELATED"/>
    <property type="match status" value="1"/>
</dbReference>
<proteinExistence type="predicted"/>
<dbReference type="InterPro" id="IPR006680">
    <property type="entry name" value="Amidohydro-rel"/>
</dbReference>
<dbReference type="GO" id="GO:0016787">
    <property type="term" value="F:hydrolase activity"/>
    <property type="evidence" value="ECO:0007669"/>
    <property type="project" value="UniProtKB-KW"/>
</dbReference>
<dbReference type="AlphaFoldDB" id="A0A1Y5PBD5"/>
<dbReference type="GO" id="GO:0019748">
    <property type="term" value="P:secondary metabolic process"/>
    <property type="evidence" value="ECO:0007669"/>
    <property type="project" value="TreeGrafter"/>
</dbReference>
<evidence type="ECO:0000256" key="1">
    <source>
        <dbReference type="ARBA" id="ARBA00023239"/>
    </source>
</evidence>
<dbReference type="Pfam" id="PF04909">
    <property type="entry name" value="Amidohydro_2"/>
    <property type="match status" value="1"/>
</dbReference>
<keyword evidence="1" id="KW-0456">Lyase</keyword>
<evidence type="ECO:0000259" key="2">
    <source>
        <dbReference type="Pfam" id="PF04909"/>
    </source>
</evidence>
<dbReference type="Gene3D" id="3.20.20.140">
    <property type="entry name" value="Metal-dependent hydrolases"/>
    <property type="match status" value="1"/>
</dbReference>
<organism evidence="3">
    <name type="scientific">uncultured Mycobacterium sp</name>
    <dbReference type="NCBI Taxonomy" id="171292"/>
    <lineage>
        <taxon>Bacteria</taxon>
        <taxon>Bacillati</taxon>
        <taxon>Actinomycetota</taxon>
        <taxon>Actinomycetes</taxon>
        <taxon>Mycobacteriales</taxon>
        <taxon>Mycobacteriaceae</taxon>
        <taxon>Mycobacterium</taxon>
        <taxon>environmental samples</taxon>
    </lineage>
</organism>
<dbReference type="SUPFAM" id="SSF51556">
    <property type="entry name" value="Metallo-dependent hydrolases"/>
    <property type="match status" value="1"/>
</dbReference>
<accession>A0A1Y5PBD5</accession>
<dbReference type="InterPro" id="IPR032466">
    <property type="entry name" value="Metal_Hydrolase"/>
</dbReference>
<protein>
    <submittedName>
        <fullName evidence="3">Amidohydrolase 2</fullName>
    </submittedName>
</protein>
<dbReference type="EMBL" id="FLQS01000023">
    <property type="protein sequence ID" value="SBS76014.1"/>
    <property type="molecule type" value="Genomic_DNA"/>
</dbReference>
<dbReference type="PANTHER" id="PTHR21240">
    <property type="entry name" value="2-AMINO-3-CARBOXYLMUCONATE-6-SEMIALDEHYDE DECARBOXYLASE"/>
    <property type="match status" value="1"/>
</dbReference>
<gene>
    <name evidence="3" type="ORF">MHPYR_30011</name>
</gene>
<dbReference type="GO" id="GO:0005829">
    <property type="term" value="C:cytosol"/>
    <property type="evidence" value="ECO:0007669"/>
    <property type="project" value="TreeGrafter"/>
</dbReference>
<dbReference type="InterPro" id="IPR032465">
    <property type="entry name" value="ACMSD"/>
</dbReference>
<name>A0A1Y5PBD5_9MYCO</name>
<dbReference type="GO" id="GO:0016831">
    <property type="term" value="F:carboxy-lyase activity"/>
    <property type="evidence" value="ECO:0007669"/>
    <property type="project" value="InterPro"/>
</dbReference>
<reference evidence="3" key="1">
    <citation type="submission" date="2016-03" db="EMBL/GenBank/DDBJ databases">
        <authorList>
            <person name="Ploux O."/>
        </authorList>
    </citation>
    <scope>NUCLEOTIDE SEQUENCE</scope>
    <source>
        <strain evidence="3">UC10</strain>
    </source>
</reference>
<keyword evidence="3" id="KW-0378">Hydrolase</keyword>